<dbReference type="EMBL" id="OY731403">
    <property type="protein sequence ID" value="CAJ1962825.1"/>
    <property type="molecule type" value="Genomic_DNA"/>
</dbReference>
<proteinExistence type="predicted"/>
<accession>A0AA86T4L4</accession>
<gene>
    <name evidence="1" type="ORF">AYBTSS11_LOCUS19451</name>
</gene>
<evidence type="ECO:0000313" key="1">
    <source>
        <dbReference type="EMBL" id="CAJ1962825.1"/>
    </source>
</evidence>
<dbReference type="Proteomes" id="UP001189624">
    <property type="component" value="Chromosome 6"/>
</dbReference>
<evidence type="ECO:0000313" key="2">
    <source>
        <dbReference type="Proteomes" id="UP001189624"/>
    </source>
</evidence>
<dbReference type="AlphaFoldDB" id="A0AA86T4L4"/>
<protein>
    <submittedName>
        <fullName evidence="1">Uncharacterized protein</fullName>
    </submittedName>
</protein>
<dbReference type="Gramene" id="rna-AYBTSS11_LOCUS19451">
    <property type="protein sequence ID" value="CAJ1962825.1"/>
    <property type="gene ID" value="gene-AYBTSS11_LOCUS19451"/>
</dbReference>
<keyword evidence="2" id="KW-1185">Reference proteome</keyword>
<sequence>MYTVAYNFLDVILETTNPQLRSLLNLIELFFGSGEESTARRRNLQTKAGMTSAGESVTEILRRLQSERESLLRLVQFVDYLIHYISSALIRRLKETEAHLSNQLDVNIKGTSLRCREDEISSPLSNVMMSWTSYCGHKSCYGGTGRAKDHKLLQMT</sequence>
<organism evidence="1 2">
    <name type="scientific">Sphenostylis stenocarpa</name>
    <dbReference type="NCBI Taxonomy" id="92480"/>
    <lineage>
        <taxon>Eukaryota</taxon>
        <taxon>Viridiplantae</taxon>
        <taxon>Streptophyta</taxon>
        <taxon>Embryophyta</taxon>
        <taxon>Tracheophyta</taxon>
        <taxon>Spermatophyta</taxon>
        <taxon>Magnoliopsida</taxon>
        <taxon>eudicotyledons</taxon>
        <taxon>Gunneridae</taxon>
        <taxon>Pentapetalae</taxon>
        <taxon>rosids</taxon>
        <taxon>fabids</taxon>
        <taxon>Fabales</taxon>
        <taxon>Fabaceae</taxon>
        <taxon>Papilionoideae</taxon>
        <taxon>50 kb inversion clade</taxon>
        <taxon>NPAAA clade</taxon>
        <taxon>indigoferoid/millettioid clade</taxon>
        <taxon>Phaseoleae</taxon>
        <taxon>Sphenostylis</taxon>
    </lineage>
</organism>
<name>A0AA86T4L4_9FABA</name>
<reference evidence="1" key="1">
    <citation type="submission" date="2023-10" db="EMBL/GenBank/DDBJ databases">
        <authorList>
            <person name="Domelevo Entfellner J.-B."/>
        </authorList>
    </citation>
    <scope>NUCLEOTIDE SEQUENCE</scope>
</reference>